<organism evidence="3">
    <name type="scientific">Neuropteran tombus-related virus</name>
    <dbReference type="NCBI Taxonomy" id="2822557"/>
    <lineage>
        <taxon>Viruses</taxon>
        <taxon>Riboviria</taxon>
        <taxon>Orthornavirae</taxon>
        <taxon>Kitrinoviricota</taxon>
        <taxon>Tolucaviricetes</taxon>
        <taxon>Tolivirales</taxon>
        <taxon>Tombusviridae</taxon>
    </lineage>
</organism>
<feature type="compositionally biased region" description="Pro residues" evidence="1">
    <location>
        <begin position="13"/>
        <end position="41"/>
    </location>
</feature>
<feature type="transmembrane region" description="Helical" evidence="2">
    <location>
        <begin position="216"/>
        <end position="238"/>
    </location>
</feature>
<keyword evidence="2" id="KW-1133">Transmembrane helix</keyword>
<keyword evidence="2" id="KW-0812">Transmembrane</keyword>
<accession>A0A8A6RSY6</accession>
<protein>
    <submittedName>
        <fullName evidence="3">Uncharacterized protein</fullName>
    </submittedName>
</protein>
<evidence type="ECO:0000313" key="3">
    <source>
        <dbReference type="EMBL" id="QTJ63578.1"/>
    </source>
</evidence>
<dbReference type="EMBL" id="MW208769">
    <property type="protein sequence ID" value="QTJ63578.1"/>
    <property type="molecule type" value="Genomic_RNA"/>
</dbReference>
<sequence>MAFLYNFARRFFPEPPQPQQPNVPPGVNPDPAPGPAPPAQPPNREYQPPQPAPGEHVRNFVLNPPMEEELVNDPQNPGAVMAGIAAHRELDHVQKYNQARCYAHLKYKIAGRPLDSNFKMYCYSVMNAYFDSCKLYDTQEKLRLADECFKELIKQLPKEPRWITQENRPHLLFYSYQQKGILLERKWYWPFSITHSSLDDAGNDNGLPPLPTSFNMFHQIMFSLGVATTVMGVSYLIYRLRPNPTPGITIQDVQKLLEQHLSTVTTLANLQNTTPPPSPDSTSILKSLFTTLSESAITSIAIVWSRRAKDSFISVISNPLKMESLQDIPSHHFPR</sequence>
<reference evidence="3" key="1">
    <citation type="submission" date="2020-11" db="EMBL/GenBank/DDBJ databases">
        <authorList>
            <person name="Paraskevopoulou S."/>
            <person name="Kaefer S."/>
            <person name="Zirkel F."/>
            <person name="Donath A."/>
            <person name="Petersen M."/>
            <person name="Liu S."/>
            <person name="Zhou X."/>
            <person name="Drosten C."/>
            <person name="Misof B."/>
            <person name="Junglen S."/>
        </authorList>
    </citation>
    <scope>NUCLEOTIDE SEQUENCE</scope>
    <source>
        <strain evidence="3">OKIAV373</strain>
    </source>
</reference>
<keyword evidence="2" id="KW-0472">Membrane</keyword>
<evidence type="ECO:0000256" key="1">
    <source>
        <dbReference type="SAM" id="MobiDB-lite"/>
    </source>
</evidence>
<name>A0A8A6RSY6_9TOMB</name>
<reference evidence="3" key="2">
    <citation type="journal article" date="2021" name="Virus Evol.">
        <title>Viromics of extant insect orders unveil the evolution of the flavi-like superfamily.</title>
        <authorList>
            <person name="Sofia P."/>
            <person name="Simon K."/>
            <person name="Florian Z."/>
            <person name="Alexander D."/>
            <person name="Malte P."/>
            <person name="Shanlin L."/>
            <person name="Xin Z."/>
            <person name="Christian D."/>
            <person name="Bernhard M."/>
            <person name="Sandra J."/>
        </authorList>
    </citation>
    <scope>NUCLEOTIDE SEQUENCE</scope>
    <source>
        <strain evidence="3">OKIAV373</strain>
    </source>
</reference>
<evidence type="ECO:0000256" key="2">
    <source>
        <dbReference type="SAM" id="Phobius"/>
    </source>
</evidence>
<feature type="region of interest" description="Disordered" evidence="1">
    <location>
        <begin position="10"/>
        <end position="54"/>
    </location>
</feature>
<proteinExistence type="predicted"/>